<dbReference type="AlphaFoldDB" id="A0A813M4E5"/>
<dbReference type="OrthoDB" id="10478243at2759"/>
<evidence type="ECO:0000313" key="1">
    <source>
        <dbReference type="EMBL" id="CAF0707691.1"/>
    </source>
</evidence>
<accession>A0A813M4E5</accession>
<evidence type="ECO:0000313" key="2">
    <source>
        <dbReference type="Proteomes" id="UP000663879"/>
    </source>
</evidence>
<organism evidence="1 2">
    <name type="scientific">Brachionus calyciflorus</name>
    <dbReference type="NCBI Taxonomy" id="104777"/>
    <lineage>
        <taxon>Eukaryota</taxon>
        <taxon>Metazoa</taxon>
        <taxon>Spiralia</taxon>
        <taxon>Gnathifera</taxon>
        <taxon>Rotifera</taxon>
        <taxon>Eurotatoria</taxon>
        <taxon>Monogononta</taxon>
        <taxon>Pseudotrocha</taxon>
        <taxon>Ploima</taxon>
        <taxon>Brachionidae</taxon>
        <taxon>Brachionus</taxon>
    </lineage>
</organism>
<dbReference type="EMBL" id="CAJNOC010000026">
    <property type="protein sequence ID" value="CAF0707691.1"/>
    <property type="molecule type" value="Genomic_DNA"/>
</dbReference>
<proteinExistence type="predicted"/>
<keyword evidence="2" id="KW-1185">Reference proteome</keyword>
<name>A0A813M4E5_9BILA</name>
<dbReference type="Gene3D" id="2.120.10.30">
    <property type="entry name" value="TolB, C-terminal domain"/>
    <property type="match status" value="1"/>
</dbReference>
<sequence length="513" mass="58503">MSMQGNCSRCGHTASLENISSDKLCKPCLIFKYEKYKEQCMPQCARFEAFLDGYKKQIDNISPLLNSNLENTKQVKQIIEDTYSNQIRNLNNEKTTLLALVDECTRDNLKFSDFKSQLNAISQNINAFKNPNQNLYQDNVLSNLIKNFEENFGKMRNIEENFNTLYARPVKKIEKFEPVSTSSQKLIGTLSISEQMVRSSPSSVLSNLPNMFSPIRENTQPLGNTNLNNLQKWKAKAIDNPNLDIEIGKIPAHLTNFRNYMFLLDEKDTLLVFTLTSNNQFEFKRKSKSPIKTARNIAANLNYFAMSYINIDKSCCKKLNLKPCGVALFPRNADIVDFNTVISIELGSSENFVHPVGIALNTDCVFVCDQVRKSVYKISIQNGQILAKFNVPEGNPYKLSINNDYLVLSDTALHRISLHRLSNLEMINKITIEQSDDTNGPYGIYLTNDNLIFFKNYQSSQLVLMDIYLNNQTVFKNIPNGIEGFTMLECLQQFLVVGVVEKNIPKLICYLMN</sequence>
<protein>
    <submittedName>
        <fullName evidence="1">Uncharacterized protein</fullName>
    </submittedName>
</protein>
<gene>
    <name evidence="1" type="ORF">OXX778_LOCUS521</name>
</gene>
<comment type="caution">
    <text evidence="1">The sequence shown here is derived from an EMBL/GenBank/DDBJ whole genome shotgun (WGS) entry which is preliminary data.</text>
</comment>
<dbReference type="SUPFAM" id="SSF63825">
    <property type="entry name" value="YWTD domain"/>
    <property type="match status" value="1"/>
</dbReference>
<dbReference type="Proteomes" id="UP000663879">
    <property type="component" value="Unassembled WGS sequence"/>
</dbReference>
<reference evidence="1" key="1">
    <citation type="submission" date="2021-02" db="EMBL/GenBank/DDBJ databases">
        <authorList>
            <person name="Nowell W R."/>
        </authorList>
    </citation>
    <scope>NUCLEOTIDE SEQUENCE</scope>
    <source>
        <strain evidence="1">Ploen Becks lab</strain>
    </source>
</reference>
<dbReference type="InterPro" id="IPR011042">
    <property type="entry name" value="6-blade_b-propeller_TolB-like"/>
</dbReference>